<evidence type="ECO:0000256" key="7">
    <source>
        <dbReference type="ARBA" id="ARBA00022691"/>
    </source>
</evidence>
<reference evidence="13 14" key="1">
    <citation type="submission" date="2018-10" db="EMBL/GenBank/DDBJ databases">
        <title>Butyricimonas faecalis sp. nov., isolated from human faeces and emended description of the genus Butyricimonas.</title>
        <authorList>
            <person name="Le Roy T."/>
            <person name="Van der Smissen P."/>
            <person name="Paquot A."/>
            <person name="Delzenne N."/>
            <person name="Muccioli G."/>
            <person name="Collet J.-F."/>
            <person name="Cani P.D."/>
        </authorList>
    </citation>
    <scope>NUCLEOTIDE SEQUENCE [LARGE SCALE GENOMIC DNA]</scope>
    <source>
        <strain evidence="13 14">H184</strain>
    </source>
</reference>
<accession>A0A3Q9IUR5</accession>
<dbReference type="SUPFAM" id="SSF88697">
    <property type="entry name" value="PUA domain-like"/>
    <property type="match status" value="1"/>
</dbReference>
<organism evidence="13 14">
    <name type="scientific">Butyricimonas faecalis</name>
    <dbReference type="NCBI Taxonomy" id="2093856"/>
    <lineage>
        <taxon>Bacteria</taxon>
        <taxon>Pseudomonadati</taxon>
        <taxon>Bacteroidota</taxon>
        <taxon>Bacteroidia</taxon>
        <taxon>Bacteroidales</taxon>
        <taxon>Odoribacteraceae</taxon>
        <taxon>Butyricimonas</taxon>
    </lineage>
</organism>
<comment type="subcellular location">
    <subcellularLocation>
        <location evidence="1 10">Cytoplasm</location>
    </subcellularLocation>
</comment>
<evidence type="ECO:0000256" key="3">
    <source>
        <dbReference type="ARBA" id="ARBA00022490"/>
    </source>
</evidence>
<dbReference type="AlphaFoldDB" id="A0A3Q9IUR5"/>
<feature type="domain" description="Ribosomal RNA small subunit methyltransferase E methyltransferase" evidence="11">
    <location>
        <begin position="74"/>
        <end position="228"/>
    </location>
</feature>
<dbReference type="GO" id="GO:0070475">
    <property type="term" value="P:rRNA base methylation"/>
    <property type="evidence" value="ECO:0007669"/>
    <property type="project" value="TreeGrafter"/>
</dbReference>
<feature type="domain" description="Ribosomal RNA small subunit methyltransferase E PUA-like" evidence="12">
    <location>
        <begin position="16"/>
        <end position="61"/>
    </location>
</feature>
<dbReference type="PIRSF" id="PIRSF015601">
    <property type="entry name" value="MTase_slr0722"/>
    <property type="match status" value="1"/>
</dbReference>
<evidence type="ECO:0000256" key="10">
    <source>
        <dbReference type="PIRNR" id="PIRNR015601"/>
    </source>
</evidence>
<evidence type="ECO:0000256" key="9">
    <source>
        <dbReference type="ARBA" id="ARBA00047944"/>
    </source>
</evidence>
<dbReference type="EMBL" id="CP032819">
    <property type="protein sequence ID" value="AZS31248.1"/>
    <property type="molecule type" value="Genomic_DNA"/>
</dbReference>
<keyword evidence="14" id="KW-1185">Reference proteome</keyword>
<dbReference type="PANTHER" id="PTHR30027">
    <property type="entry name" value="RIBOSOMAL RNA SMALL SUBUNIT METHYLTRANSFERASE E"/>
    <property type="match status" value="1"/>
</dbReference>
<protein>
    <recommendedName>
        <fullName evidence="10">Ribosomal RNA small subunit methyltransferase E</fullName>
        <ecNumber evidence="10">2.1.1.193</ecNumber>
    </recommendedName>
</protein>
<dbReference type="GO" id="GO:0005737">
    <property type="term" value="C:cytoplasm"/>
    <property type="evidence" value="ECO:0007669"/>
    <property type="project" value="UniProtKB-SubCell"/>
</dbReference>
<evidence type="ECO:0000313" key="13">
    <source>
        <dbReference type="EMBL" id="AZS31248.1"/>
    </source>
</evidence>
<keyword evidence="3 10" id="KW-0963">Cytoplasm</keyword>
<dbReference type="PANTHER" id="PTHR30027:SF3">
    <property type="entry name" value="16S RRNA (URACIL(1498)-N(3))-METHYLTRANSFERASE"/>
    <property type="match status" value="1"/>
</dbReference>
<dbReference type="OrthoDB" id="9815641at2"/>
<sequence length="241" mass="27550">MHLFYTPDITENLYALPEEESKHCVKVLRLEVGDEIFLIDGKGGFYRCEIIQAQPKRCEVRCIEKTEGYGKRDFHIHIAIAPTKNIERIEWFLEKCTEIGIDEITPLLCAHSERKVIKEDRLEKVIISAMKQSLKAYLPKLNPLTEFSHFVKNNPSPLKCIAHCDEGNKKSLQEIYQPGQEITILIGPEGDFSGNEIRLAQENNFIPVTLGESRLRTETAGIVACHSINFLNEIKHTSQMK</sequence>
<evidence type="ECO:0000259" key="12">
    <source>
        <dbReference type="Pfam" id="PF20260"/>
    </source>
</evidence>
<gene>
    <name evidence="13" type="ORF">D8S85_17925</name>
</gene>
<keyword evidence="4 10" id="KW-0698">rRNA processing</keyword>
<dbReference type="GO" id="GO:0070042">
    <property type="term" value="F:rRNA (uridine-N3-)-methyltransferase activity"/>
    <property type="evidence" value="ECO:0007669"/>
    <property type="project" value="TreeGrafter"/>
</dbReference>
<dbReference type="InterPro" id="IPR046887">
    <property type="entry name" value="RsmE_PUA-like"/>
</dbReference>
<dbReference type="InterPro" id="IPR029028">
    <property type="entry name" value="Alpha/beta_knot_MTases"/>
</dbReference>
<comment type="function">
    <text evidence="8 10">Specifically methylates the N3 position of the uracil ring of uridine 1498 (m3U1498) in 16S rRNA. Acts on the fully assembled 30S ribosomal subunit.</text>
</comment>
<evidence type="ECO:0000256" key="6">
    <source>
        <dbReference type="ARBA" id="ARBA00022679"/>
    </source>
</evidence>
<keyword evidence="5 10" id="KW-0489">Methyltransferase</keyword>
<dbReference type="NCBIfam" id="TIGR00046">
    <property type="entry name" value="RsmE family RNA methyltransferase"/>
    <property type="match status" value="1"/>
</dbReference>
<dbReference type="RefSeq" id="WP_106481657.1">
    <property type="nucleotide sequence ID" value="NZ_CP032819.1"/>
</dbReference>
<dbReference type="InterPro" id="IPR046886">
    <property type="entry name" value="RsmE_MTase_dom"/>
</dbReference>
<dbReference type="Gene3D" id="2.40.240.20">
    <property type="entry name" value="Hypothetical PUA domain-like, domain 1"/>
    <property type="match status" value="1"/>
</dbReference>
<dbReference type="InterPro" id="IPR006700">
    <property type="entry name" value="RsmE"/>
</dbReference>
<dbReference type="CDD" id="cd18084">
    <property type="entry name" value="RsmE-like"/>
    <property type="match status" value="1"/>
</dbReference>
<comment type="similarity">
    <text evidence="2 10">Belongs to the RNA methyltransferase RsmE family.</text>
</comment>
<dbReference type="SUPFAM" id="SSF75217">
    <property type="entry name" value="alpha/beta knot"/>
    <property type="match status" value="1"/>
</dbReference>
<evidence type="ECO:0000256" key="2">
    <source>
        <dbReference type="ARBA" id="ARBA00005528"/>
    </source>
</evidence>
<evidence type="ECO:0000313" key="14">
    <source>
        <dbReference type="Proteomes" id="UP000270673"/>
    </source>
</evidence>
<dbReference type="Pfam" id="PF04452">
    <property type="entry name" value="Methyltrans_RNA"/>
    <property type="match status" value="1"/>
</dbReference>
<dbReference type="InterPro" id="IPR015947">
    <property type="entry name" value="PUA-like_sf"/>
</dbReference>
<name>A0A3Q9IUR5_9BACT</name>
<evidence type="ECO:0000256" key="5">
    <source>
        <dbReference type="ARBA" id="ARBA00022603"/>
    </source>
</evidence>
<dbReference type="EC" id="2.1.1.193" evidence="10"/>
<evidence type="ECO:0000259" key="11">
    <source>
        <dbReference type="Pfam" id="PF04452"/>
    </source>
</evidence>
<comment type="catalytic activity">
    <reaction evidence="9 10">
        <text>uridine(1498) in 16S rRNA + S-adenosyl-L-methionine = N(3)-methyluridine(1498) in 16S rRNA + S-adenosyl-L-homocysteine + H(+)</text>
        <dbReference type="Rhea" id="RHEA:42920"/>
        <dbReference type="Rhea" id="RHEA-COMP:10283"/>
        <dbReference type="Rhea" id="RHEA-COMP:10284"/>
        <dbReference type="ChEBI" id="CHEBI:15378"/>
        <dbReference type="ChEBI" id="CHEBI:57856"/>
        <dbReference type="ChEBI" id="CHEBI:59789"/>
        <dbReference type="ChEBI" id="CHEBI:65315"/>
        <dbReference type="ChEBI" id="CHEBI:74502"/>
        <dbReference type="EC" id="2.1.1.193"/>
    </reaction>
</comment>
<dbReference type="KEGG" id="buy:D8S85_17925"/>
<keyword evidence="7 10" id="KW-0949">S-adenosyl-L-methionine</keyword>
<dbReference type="InterPro" id="IPR029026">
    <property type="entry name" value="tRNA_m1G_MTases_N"/>
</dbReference>
<dbReference type="Gene3D" id="3.40.1280.10">
    <property type="match status" value="1"/>
</dbReference>
<dbReference type="Proteomes" id="UP000270673">
    <property type="component" value="Chromosome"/>
</dbReference>
<dbReference type="Pfam" id="PF20260">
    <property type="entry name" value="PUA_4"/>
    <property type="match status" value="1"/>
</dbReference>
<keyword evidence="6 10" id="KW-0808">Transferase</keyword>
<evidence type="ECO:0000256" key="4">
    <source>
        <dbReference type="ARBA" id="ARBA00022552"/>
    </source>
</evidence>
<evidence type="ECO:0000256" key="1">
    <source>
        <dbReference type="ARBA" id="ARBA00004496"/>
    </source>
</evidence>
<proteinExistence type="inferred from homology"/>
<dbReference type="NCBIfam" id="NF008702">
    <property type="entry name" value="PRK11713.6-1"/>
    <property type="match status" value="1"/>
</dbReference>
<evidence type="ECO:0000256" key="8">
    <source>
        <dbReference type="ARBA" id="ARBA00025699"/>
    </source>
</evidence>